<dbReference type="HAMAP" id="MF_02065">
    <property type="entry name" value="MltG"/>
    <property type="match status" value="1"/>
</dbReference>
<dbReference type="RefSeq" id="WP_039690118.1">
    <property type="nucleotide sequence ID" value="NZ_CP009302.1"/>
</dbReference>
<reference evidence="8 9" key="2">
    <citation type="journal article" date="2015" name="Genome Announc.">
        <title>Complete Genome Sequence of Coriobacteriaceae Strain 68-1-3, a Novel Mucus-Degrading Isolate from the Swine Intestinal Tract.</title>
        <authorList>
            <person name="Looft T."/>
            <person name="Bayles D.O."/>
            <person name="Alt D.P."/>
            <person name="Stanton T.B."/>
        </authorList>
    </citation>
    <scope>NUCLEOTIDE SEQUENCE [LARGE SCALE GENOMIC DNA]</scope>
    <source>
        <strain evidence="8 9">68-1-3</strain>
    </source>
</reference>
<evidence type="ECO:0000313" key="8">
    <source>
        <dbReference type="EMBL" id="AJC12682.1"/>
    </source>
</evidence>
<comment type="catalytic activity">
    <reaction evidence="7">
        <text>a peptidoglycan chain = a peptidoglycan chain with N-acetyl-1,6-anhydromuramyl-[peptide] at the reducing end + a peptidoglycan chain with N-acetylglucosamine at the non-reducing end.</text>
        <dbReference type="EC" id="4.2.2.29"/>
    </reaction>
</comment>
<evidence type="ECO:0000256" key="7">
    <source>
        <dbReference type="HAMAP-Rule" id="MF_02065"/>
    </source>
</evidence>
<keyword evidence="3 7" id="KW-1133">Transmembrane helix</keyword>
<accession>A0A0A8BC00</accession>
<keyword evidence="2 7" id="KW-0812">Transmembrane</keyword>
<dbReference type="EC" id="4.2.2.29" evidence="7"/>
<keyword evidence="4 7" id="KW-0472">Membrane</keyword>
<evidence type="ECO:0000256" key="5">
    <source>
        <dbReference type="ARBA" id="ARBA00023239"/>
    </source>
</evidence>
<dbReference type="STRING" id="1531429.JI75_08510"/>
<dbReference type="Proteomes" id="UP000031121">
    <property type="component" value="Chromosome"/>
</dbReference>
<evidence type="ECO:0000256" key="2">
    <source>
        <dbReference type="ARBA" id="ARBA00022692"/>
    </source>
</evidence>
<dbReference type="OrthoDB" id="9814591at2"/>
<evidence type="ECO:0000256" key="6">
    <source>
        <dbReference type="ARBA" id="ARBA00023316"/>
    </source>
</evidence>
<evidence type="ECO:0000256" key="3">
    <source>
        <dbReference type="ARBA" id="ARBA00022989"/>
    </source>
</evidence>
<keyword evidence="6 7" id="KW-0961">Cell wall biogenesis/degradation</keyword>
<dbReference type="GO" id="GO:0005886">
    <property type="term" value="C:plasma membrane"/>
    <property type="evidence" value="ECO:0007669"/>
    <property type="project" value="UniProtKB-SubCell"/>
</dbReference>
<sequence>MPFRKNATYSQRPSHAARAAHAKGERMFRNYDTTAIQPKRSPVPAVAALVAVVAVLAVVIYLVASFVTGGFSDSKLLPEGETATIVVSEGEGAQAIGQSLSDARLVGSVSAFTDRVNALNAGSSLKPGTYEIAGGTSVDDIVNMLVAGPKETTFTIPEGSTLKNTADIIENSTGGVVTAADFVKAASDASAYASDYPFLKDAGSKSLEGFLFPKTYAFTSSSTADSLVRAMLDQFGTETAGLDFSYPQSKGLSVYDALKLASIVEKESDADHRATVASVFYNRLAGNMRLQSDATVAYFVGHDPTAADVATPDPYNTYTIDGLTPTPICAPSIESLAAVCSPEETSYLYFYFAKDDSGVMQYYFSETYEQHEATYA</sequence>
<evidence type="ECO:0000313" key="9">
    <source>
        <dbReference type="Proteomes" id="UP000031121"/>
    </source>
</evidence>
<keyword evidence="9" id="KW-1185">Reference proteome</keyword>
<gene>
    <name evidence="7" type="primary">mltG</name>
    <name evidence="8" type="ORF">JI75_08510</name>
</gene>
<dbReference type="NCBIfam" id="TIGR00247">
    <property type="entry name" value="endolytic transglycosylase MltG"/>
    <property type="match status" value="1"/>
</dbReference>
<comment type="function">
    <text evidence="7">Functions as a peptidoglycan terminase that cleaves nascent peptidoglycan strands endolytically to terminate their elongation.</text>
</comment>
<evidence type="ECO:0000256" key="4">
    <source>
        <dbReference type="ARBA" id="ARBA00023136"/>
    </source>
</evidence>
<dbReference type="EMBL" id="CP009302">
    <property type="protein sequence ID" value="AJC12682.1"/>
    <property type="molecule type" value="Genomic_DNA"/>
</dbReference>
<keyword evidence="5 7" id="KW-0456">Lyase</keyword>
<proteinExistence type="inferred from homology"/>
<dbReference type="GO" id="GO:0071555">
    <property type="term" value="P:cell wall organization"/>
    <property type="evidence" value="ECO:0007669"/>
    <property type="project" value="UniProtKB-KW"/>
</dbReference>
<dbReference type="Gene3D" id="3.30.1490.480">
    <property type="entry name" value="Endolytic murein transglycosylase"/>
    <property type="match status" value="1"/>
</dbReference>
<reference evidence="9" key="1">
    <citation type="submission" date="2014-08" db="EMBL/GenBank/DDBJ databases">
        <title>Coriobacteriaceae sp. complete genome.</title>
        <authorList>
            <person name="Looft T."/>
            <person name="Bayles D.O."/>
            <person name="Stanton T.B."/>
        </authorList>
    </citation>
    <scope>NUCLEOTIDE SEQUENCE [LARGE SCALE GENOMIC DNA]</scope>
    <source>
        <strain evidence="9">68-1-3</strain>
    </source>
</reference>
<dbReference type="GO" id="GO:0008932">
    <property type="term" value="F:lytic endotransglycosylase activity"/>
    <property type="evidence" value="ECO:0007669"/>
    <property type="project" value="UniProtKB-UniRule"/>
</dbReference>
<name>A0A0A8BC00_9ACTN</name>
<feature type="transmembrane region" description="Helical" evidence="7">
    <location>
        <begin position="46"/>
        <end position="67"/>
    </location>
</feature>
<keyword evidence="1 7" id="KW-1003">Cell membrane</keyword>
<dbReference type="Pfam" id="PF02618">
    <property type="entry name" value="YceG"/>
    <property type="match status" value="1"/>
</dbReference>
<organism evidence="8 9">
    <name type="scientific">Berryella intestinalis</name>
    <dbReference type="NCBI Taxonomy" id="1531429"/>
    <lineage>
        <taxon>Bacteria</taxon>
        <taxon>Bacillati</taxon>
        <taxon>Actinomycetota</taxon>
        <taxon>Coriobacteriia</taxon>
        <taxon>Eggerthellales</taxon>
        <taxon>Eggerthellaceae</taxon>
        <taxon>Berryella</taxon>
    </lineage>
</organism>
<comment type="subcellular location">
    <subcellularLocation>
        <location evidence="7">Cell membrane</location>
        <topology evidence="7">Single-pass membrane protein</topology>
    </subcellularLocation>
</comment>
<feature type="site" description="Important for catalytic activity" evidence="7">
    <location>
        <position position="267"/>
    </location>
</feature>
<dbReference type="KEGG" id="cbac:JI75_08510"/>
<dbReference type="PANTHER" id="PTHR30518:SF2">
    <property type="entry name" value="ENDOLYTIC MUREIN TRANSGLYCOSYLASE"/>
    <property type="match status" value="1"/>
</dbReference>
<evidence type="ECO:0000256" key="1">
    <source>
        <dbReference type="ARBA" id="ARBA00022475"/>
    </source>
</evidence>
<dbReference type="GO" id="GO:0009252">
    <property type="term" value="P:peptidoglycan biosynthetic process"/>
    <property type="evidence" value="ECO:0007669"/>
    <property type="project" value="UniProtKB-UniRule"/>
</dbReference>
<dbReference type="HOGENOM" id="CLU_025574_2_2_11"/>
<comment type="similarity">
    <text evidence="7">Belongs to the transglycosylase MltG family.</text>
</comment>
<dbReference type="AlphaFoldDB" id="A0A0A8BC00"/>
<dbReference type="PANTHER" id="PTHR30518">
    <property type="entry name" value="ENDOLYTIC MUREIN TRANSGLYCOSYLASE"/>
    <property type="match status" value="1"/>
</dbReference>
<protein>
    <recommendedName>
        <fullName evidence="7">Endolytic murein transglycosylase</fullName>
        <ecNumber evidence="7">4.2.2.29</ecNumber>
    </recommendedName>
    <alternativeName>
        <fullName evidence="7">Peptidoglycan lytic transglycosylase</fullName>
    </alternativeName>
    <alternativeName>
        <fullName evidence="7">Peptidoglycan polymerization terminase</fullName>
    </alternativeName>
</protein>
<dbReference type="CDD" id="cd08010">
    <property type="entry name" value="MltG_like"/>
    <property type="match status" value="1"/>
</dbReference>
<dbReference type="InterPro" id="IPR003770">
    <property type="entry name" value="MLTG-like"/>
</dbReference>